<gene>
    <name evidence="2" type="ORF">PIOMA14_I_0133</name>
    <name evidence="3" type="ORF">PIOMA14_II_0770</name>
</gene>
<dbReference type="PROSITE" id="PS50943">
    <property type="entry name" value="HTH_CROC1"/>
    <property type="match status" value="1"/>
</dbReference>
<name>A0A0S3UGJ8_PREIN</name>
<dbReference type="EMBL" id="AP014597">
    <property type="protein sequence ID" value="BAU16642.1"/>
    <property type="molecule type" value="Genomic_DNA"/>
</dbReference>
<protein>
    <recommendedName>
        <fullName evidence="1">HTH cro/C1-type domain-containing protein</fullName>
    </recommendedName>
</protein>
<proteinExistence type="predicted"/>
<dbReference type="EMBL" id="AP014598">
    <property type="protein sequence ID" value="BAU19274.1"/>
    <property type="molecule type" value="Genomic_DNA"/>
</dbReference>
<accession>A0A0S3UGJ8</accession>
<dbReference type="AlphaFoldDB" id="A0A0S3UGJ8"/>
<evidence type="ECO:0000313" key="4">
    <source>
        <dbReference type="Proteomes" id="UP000217431"/>
    </source>
</evidence>
<evidence type="ECO:0000259" key="1">
    <source>
        <dbReference type="PROSITE" id="PS50943"/>
    </source>
</evidence>
<evidence type="ECO:0000313" key="2">
    <source>
        <dbReference type="EMBL" id="BAU16642.1"/>
    </source>
</evidence>
<evidence type="ECO:0000313" key="3">
    <source>
        <dbReference type="EMBL" id="BAU19274.1"/>
    </source>
</evidence>
<organism evidence="2 4">
    <name type="scientific">Prevotella intermedia</name>
    <dbReference type="NCBI Taxonomy" id="28131"/>
    <lineage>
        <taxon>Bacteria</taxon>
        <taxon>Pseudomonadati</taxon>
        <taxon>Bacteroidota</taxon>
        <taxon>Bacteroidia</taxon>
        <taxon>Bacteroidales</taxon>
        <taxon>Prevotellaceae</taxon>
        <taxon>Prevotella</taxon>
    </lineage>
</organism>
<dbReference type="Proteomes" id="UP000217431">
    <property type="component" value="Chromosome I"/>
</dbReference>
<reference evidence="2 4" key="1">
    <citation type="journal article" date="2016" name="DNA Res.">
        <title>The complete genome sequencing of Prevotella intermedia strain OMA14 and a subsequent fine-scale, intra-species genomic comparison reveal an unusual amplification of conjugative and mobile transposons and identify a novel Prevotella-lineage-specific repeat.</title>
        <authorList>
            <person name="Naito M."/>
            <person name="Ogura Y."/>
            <person name="Itoh T."/>
            <person name="Shoji M."/>
            <person name="Okamoto M."/>
            <person name="Hayashi T."/>
            <person name="Nakayama K."/>
        </authorList>
    </citation>
    <scope>NUCLEOTIDE SEQUENCE [LARGE SCALE GENOMIC DNA]</scope>
    <source>
        <strain evidence="2 4">OMA14</strain>
    </source>
</reference>
<feature type="domain" description="HTH cro/C1-type" evidence="1">
    <location>
        <begin position="30"/>
        <end position="50"/>
    </location>
</feature>
<sequence length="157" mass="18544">MVTLQQINTIKMDIKKKKELAKLIFLRQPNITQQELADRVEVSRVTIGKWVKEWEKLKLNLLQTREERINSTLMQLDQLDRAIAAKPEGMKFPDKNESQIRRKLTEDLAALEQDASVRDIYNVSRRVVDWLRPRDLEKAKEIANYFDTYIKEQMSNG</sequence>
<dbReference type="Proteomes" id="UP000217431">
    <property type="component" value="Chromosome II"/>
</dbReference>
<dbReference type="InterPro" id="IPR001387">
    <property type="entry name" value="Cro/C1-type_HTH"/>
</dbReference>